<dbReference type="Pfam" id="PF01418">
    <property type="entry name" value="HTH_6"/>
    <property type="match status" value="1"/>
</dbReference>
<dbReference type="Gene3D" id="1.10.10.10">
    <property type="entry name" value="Winged helix-like DNA-binding domain superfamily/Winged helix DNA-binding domain"/>
    <property type="match status" value="1"/>
</dbReference>
<dbReference type="AlphaFoldDB" id="A0A3R6W946"/>
<evidence type="ECO:0000313" key="3">
    <source>
        <dbReference type="Proteomes" id="UP000284109"/>
    </source>
</evidence>
<accession>A0A3R6W946</accession>
<organism evidence="2 3">
    <name type="scientific">Bombilactobacillus bombi</name>
    <dbReference type="NCBI Taxonomy" id="1303590"/>
    <lineage>
        <taxon>Bacteria</taxon>
        <taxon>Bacillati</taxon>
        <taxon>Bacillota</taxon>
        <taxon>Bacilli</taxon>
        <taxon>Lactobacillales</taxon>
        <taxon>Lactobacillaceae</taxon>
        <taxon>Bombilactobacillus</taxon>
    </lineage>
</organism>
<dbReference type="EMBL" id="QOCR01000004">
    <property type="protein sequence ID" value="RHW49757.1"/>
    <property type="molecule type" value="Genomic_DNA"/>
</dbReference>
<reference evidence="2 3" key="1">
    <citation type="submission" date="2018-07" db="EMBL/GenBank/DDBJ databases">
        <title>Genome sequences of six Lactobacillus spp. isolated from bumble bee guts.</title>
        <authorList>
            <person name="Motta E.V.S."/>
            <person name="Moran N.A."/>
        </authorList>
    </citation>
    <scope>NUCLEOTIDE SEQUENCE [LARGE SCALE GENOMIC DNA]</scope>
    <source>
        <strain evidence="2 3">BI-1.1</strain>
    </source>
</reference>
<dbReference type="InterPro" id="IPR009057">
    <property type="entry name" value="Homeodomain-like_sf"/>
</dbReference>
<comment type="caution">
    <text evidence="2">The sequence shown here is derived from an EMBL/GenBank/DDBJ whole genome shotgun (WGS) entry which is preliminary data.</text>
</comment>
<dbReference type="OrthoDB" id="1648815at2"/>
<feature type="domain" description="HTH rpiR-type" evidence="1">
    <location>
        <begin position="6"/>
        <end position="58"/>
    </location>
</feature>
<dbReference type="InterPro" id="IPR036388">
    <property type="entry name" value="WH-like_DNA-bd_sf"/>
</dbReference>
<protein>
    <recommendedName>
        <fullName evidence="1">HTH rpiR-type domain-containing protein</fullName>
    </recommendedName>
</protein>
<dbReference type="SUPFAM" id="SSF46689">
    <property type="entry name" value="Homeodomain-like"/>
    <property type="match status" value="1"/>
</dbReference>
<evidence type="ECO:0000313" key="2">
    <source>
        <dbReference type="EMBL" id="RHW49757.1"/>
    </source>
</evidence>
<dbReference type="RefSeq" id="WP_118901497.1">
    <property type="nucleotide sequence ID" value="NZ_QOCR01000004.1"/>
</dbReference>
<proteinExistence type="predicted"/>
<sequence>MTDSANFYQQVAQNYDLLTSNEQLVIDYIIHSSHINHLTIKTISQELFISSATIMRASLMLNIAFNENEYN</sequence>
<gene>
    <name evidence="2" type="ORF">DS831_06230</name>
</gene>
<keyword evidence="3" id="KW-1185">Reference proteome</keyword>
<dbReference type="InterPro" id="IPR000281">
    <property type="entry name" value="HTH_RpiR"/>
</dbReference>
<dbReference type="GO" id="GO:0003700">
    <property type="term" value="F:DNA-binding transcription factor activity"/>
    <property type="evidence" value="ECO:0007669"/>
    <property type="project" value="InterPro"/>
</dbReference>
<name>A0A3R6W946_9LACO</name>
<evidence type="ECO:0000259" key="1">
    <source>
        <dbReference type="Pfam" id="PF01418"/>
    </source>
</evidence>
<dbReference type="Proteomes" id="UP000284109">
    <property type="component" value="Unassembled WGS sequence"/>
</dbReference>